<dbReference type="Proteomes" id="UP000541810">
    <property type="component" value="Unassembled WGS sequence"/>
</dbReference>
<name>A0A7X0H4L7_9BACT</name>
<protein>
    <submittedName>
        <fullName evidence="1">Uncharacterized protein</fullName>
    </submittedName>
</protein>
<dbReference type="AlphaFoldDB" id="A0A7X0H4L7"/>
<reference evidence="1 2" key="1">
    <citation type="submission" date="2020-08" db="EMBL/GenBank/DDBJ databases">
        <title>Genomic Encyclopedia of Type Strains, Phase IV (KMG-IV): sequencing the most valuable type-strain genomes for metagenomic binning, comparative biology and taxonomic classification.</title>
        <authorList>
            <person name="Goeker M."/>
        </authorList>
    </citation>
    <scope>NUCLEOTIDE SEQUENCE [LARGE SCALE GENOMIC DNA]</scope>
    <source>
        <strain evidence="1 2">DSM 103725</strain>
    </source>
</reference>
<organism evidence="1 2">
    <name type="scientific">Algisphaera agarilytica</name>
    <dbReference type="NCBI Taxonomy" id="1385975"/>
    <lineage>
        <taxon>Bacteria</taxon>
        <taxon>Pseudomonadati</taxon>
        <taxon>Planctomycetota</taxon>
        <taxon>Phycisphaerae</taxon>
        <taxon>Phycisphaerales</taxon>
        <taxon>Phycisphaeraceae</taxon>
        <taxon>Algisphaera</taxon>
    </lineage>
</organism>
<comment type="caution">
    <text evidence="1">The sequence shown here is derived from an EMBL/GenBank/DDBJ whole genome shotgun (WGS) entry which is preliminary data.</text>
</comment>
<proteinExistence type="predicted"/>
<dbReference type="RefSeq" id="WP_184676600.1">
    <property type="nucleotide sequence ID" value="NZ_JACHGY010000001.1"/>
</dbReference>
<dbReference type="EMBL" id="JACHGY010000001">
    <property type="protein sequence ID" value="MBB6428998.1"/>
    <property type="molecule type" value="Genomic_DNA"/>
</dbReference>
<evidence type="ECO:0000313" key="1">
    <source>
        <dbReference type="EMBL" id="MBB6428998.1"/>
    </source>
</evidence>
<accession>A0A7X0H4L7</accession>
<keyword evidence="2" id="KW-1185">Reference proteome</keyword>
<evidence type="ECO:0000313" key="2">
    <source>
        <dbReference type="Proteomes" id="UP000541810"/>
    </source>
</evidence>
<sequence>MRSPSSGSSPEGTPPAAAVHRAWTQIQQGGYAAAAEVLERYDPSNLNVAIPFCLSRNLRALQVHRPEILTTLEQAGLFSTLKRYPLVPTASGRLAPACADPDAPAAAPVPLSTNPDPSAAADLAMQRLAEHINAGKAIVFADVIDGYLISKLADAKPTLGLGMQQAIYIAEPDPHLLTASLMVHDWSGPDSPITDPRFTWFVGERAWLDFEIHMRRNRMLPLPVIKLGREAPRAAIGEILERCHAYYEACEAKWARKIEKHYSDFQCDALTVGTATRPKVLLITCRFTTVLKYSTADCEQAFARLGWRTRTLIEPGDTHRLTRSAIRHALATFKPDLVFTIDQLRAHCLTPFPERLPFVCWVQDQLSRFTTRKAGASITPRDFVLSMVGPMYTRQWGYPARQIVEMPKLTRPPARPDKWVSTGDDLVYVSNASQRPADLIDALDSPLLKACADEMVQRYEAGESLPAMGDVGRIVDRVSRKQNQTLSAANRALAVNTLYHPLNNALYRQQALGWAAQAAEDLGLSFALYGQGWQDHPDFAAYARGPVAYGPDLEELTRQSKINLQIVPSFCLHQRLLDGLVAGGFFLIRQHPSDTLIPKLLGLIDPEAKTVNEALEAAGSKRDELKALLKQAGGLADLGTPVDMVEFLRGCQRAELLNHEGESLPKLDEVSFHDADSLRKHLETYSDYAALRRRVATEQRESVEHRLSYTAGLRRTLARIGQLIAEEPPDLFPDNPSAASTITSSFTFAA</sequence>
<gene>
    <name evidence="1" type="ORF">HNQ40_000804</name>
</gene>